<comment type="caution">
    <text evidence="1">The sequence shown here is derived from an EMBL/GenBank/DDBJ whole genome shotgun (WGS) entry which is preliminary data.</text>
</comment>
<dbReference type="RefSeq" id="WP_279641434.1">
    <property type="nucleotide sequence ID" value="NZ_JAOCAE010000006.1"/>
</dbReference>
<organism evidence="1 2">
    <name type="scientific">Stutzerimonas stutzeri</name>
    <name type="common">Pseudomonas stutzeri</name>
    <dbReference type="NCBI Taxonomy" id="316"/>
    <lineage>
        <taxon>Bacteria</taxon>
        <taxon>Pseudomonadati</taxon>
        <taxon>Pseudomonadota</taxon>
        <taxon>Gammaproteobacteria</taxon>
        <taxon>Pseudomonadales</taxon>
        <taxon>Pseudomonadaceae</taxon>
        <taxon>Stutzerimonas</taxon>
    </lineage>
</organism>
<proteinExistence type="predicted"/>
<accession>A0AA42PB02</accession>
<evidence type="ECO:0000313" key="1">
    <source>
        <dbReference type="EMBL" id="MDH1236522.1"/>
    </source>
</evidence>
<protein>
    <submittedName>
        <fullName evidence="1">Uncharacterized protein</fullName>
    </submittedName>
</protein>
<dbReference type="Proteomes" id="UP001158500">
    <property type="component" value="Unassembled WGS sequence"/>
</dbReference>
<dbReference type="EMBL" id="JAOCAE010000006">
    <property type="protein sequence ID" value="MDH1236522.1"/>
    <property type="molecule type" value="Genomic_DNA"/>
</dbReference>
<gene>
    <name evidence="1" type="ORF">N5C32_10775</name>
</gene>
<evidence type="ECO:0000313" key="2">
    <source>
        <dbReference type="Proteomes" id="UP001158500"/>
    </source>
</evidence>
<reference evidence="1" key="1">
    <citation type="submission" date="2022-09" db="EMBL/GenBank/DDBJ databases">
        <title>Intensive care unit water sources are persistently colonized with multi-drug resistant bacteria and are the site of extensive horizontal gene transfer of antibiotic resistance genes.</title>
        <authorList>
            <person name="Diorio-Toth L."/>
        </authorList>
    </citation>
    <scope>NUCLEOTIDE SEQUENCE</scope>
    <source>
        <strain evidence="1">GD03947</strain>
    </source>
</reference>
<dbReference type="AlphaFoldDB" id="A0AA42PB02"/>
<sequence>MTVSALRFEHAPTNKTHSVPIRSLTDAREITDVIDMEQCSNIRISYFSDYHHCEVITHQFTDGEFITTRKRM</sequence>
<name>A0AA42PB02_STUST</name>